<reference evidence="2" key="1">
    <citation type="submission" date="2021-11" db="EMBL/GenBank/DDBJ databases">
        <authorList>
            <person name="Rodrigo-Torres L."/>
            <person name="Arahal R. D."/>
            <person name="Lucena T."/>
        </authorList>
    </citation>
    <scope>NUCLEOTIDE SEQUENCE</scope>
    <source>
        <strain evidence="2">CECT 7928</strain>
    </source>
</reference>
<dbReference type="Pfam" id="PF06094">
    <property type="entry name" value="GGACT"/>
    <property type="match status" value="1"/>
</dbReference>
<dbReference type="SUPFAM" id="SSF110857">
    <property type="entry name" value="Gamma-glutamyl cyclotransferase-like"/>
    <property type="match status" value="1"/>
</dbReference>
<evidence type="ECO:0000259" key="1">
    <source>
        <dbReference type="Pfam" id="PF06094"/>
    </source>
</evidence>
<dbReference type="InterPro" id="IPR013024">
    <property type="entry name" value="GGCT-like"/>
</dbReference>
<evidence type="ECO:0000313" key="3">
    <source>
        <dbReference type="Proteomes" id="UP000838748"/>
    </source>
</evidence>
<protein>
    <recommendedName>
        <fullName evidence="1">Gamma-glutamylcyclotransferase AIG2-like domain-containing protein</fullName>
    </recommendedName>
</protein>
<dbReference type="Gene3D" id="3.10.490.10">
    <property type="entry name" value="Gamma-glutamyl cyclotransferase-like"/>
    <property type="match status" value="1"/>
</dbReference>
<feature type="domain" description="Gamma-glutamylcyclotransferase AIG2-like" evidence="1">
    <location>
        <begin position="3"/>
        <end position="111"/>
    </location>
</feature>
<comment type="caution">
    <text evidence="2">The sequence shown here is derived from an EMBL/GenBank/DDBJ whole genome shotgun (WGS) entry which is preliminary data.</text>
</comment>
<dbReference type="CDD" id="cd06661">
    <property type="entry name" value="GGCT_like"/>
    <property type="match status" value="1"/>
</dbReference>
<accession>A0ABM9A8M2</accession>
<dbReference type="InterPro" id="IPR036568">
    <property type="entry name" value="GGCT-like_sf"/>
</dbReference>
<name>A0ABM9A8M2_9VIBR</name>
<organism evidence="2 3">
    <name type="scientific">Vibrio marisflavi CECT 7928</name>
    <dbReference type="NCBI Taxonomy" id="634439"/>
    <lineage>
        <taxon>Bacteria</taxon>
        <taxon>Pseudomonadati</taxon>
        <taxon>Pseudomonadota</taxon>
        <taxon>Gammaproteobacteria</taxon>
        <taxon>Vibrionales</taxon>
        <taxon>Vibrionaceae</taxon>
        <taxon>Vibrio</taxon>
    </lineage>
</organism>
<dbReference type="Proteomes" id="UP000838748">
    <property type="component" value="Unassembled WGS sequence"/>
</dbReference>
<dbReference type="InterPro" id="IPR009288">
    <property type="entry name" value="AIG2-like_dom"/>
</dbReference>
<proteinExistence type="predicted"/>
<sequence length="183" mass="20701">MYIFGYGSLMNSESRRLTGKTGPAIPAFVNGLVRHWGKLEHSTTLSPLIVVPGNGKVNGVLIEVEEAELSYFDQRESGYDRIEILPNQIDTEHTFNQQAPIWVYVKENHQPPCEVIPIMQSYVDTVIAGCLDISEHFAEQFIQHTMGWHYPLENDRLVPKYDNLAGVQAHHKLIIDVMLANVS</sequence>
<keyword evidence="3" id="KW-1185">Reference proteome</keyword>
<evidence type="ECO:0000313" key="2">
    <source>
        <dbReference type="EMBL" id="CAH0541168.1"/>
    </source>
</evidence>
<dbReference type="RefSeq" id="WP_237362893.1">
    <property type="nucleotide sequence ID" value="NZ_CAKLDM010000002.1"/>
</dbReference>
<gene>
    <name evidence="2" type="ORF">VMF7928_03429</name>
</gene>
<dbReference type="EMBL" id="CAKLDM010000002">
    <property type="protein sequence ID" value="CAH0541168.1"/>
    <property type="molecule type" value="Genomic_DNA"/>
</dbReference>